<dbReference type="InterPro" id="IPR018841">
    <property type="entry name" value="DUF2442"/>
</dbReference>
<proteinExistence type="predicted"/>
<evidence type="ECO:0000313" key="2">
    <source>
        <dbReference type="Proteomes" id="UP000663722"/>
    </source>
</evidence>
<organism evidence="1 2">
    <name type="scientific">Desulfonema magnum</name>
    <dbReference type="NCBI Taxonomy" id="45655"/>
    <lineage>
        <taxon>Bacteria</taxon>
        <taxon>Pseudomonadati</taxon>
        <taxon>Thermodesulfobacteriota</taxon>
        <taxon>Desulfobacteria</taxon>
        <taxon>Desulfobacterales</taxon>
        <taxon>Desulfococcaceae</taxon>
        <taxon>Desulfonema</taxon>
    </lineage>
</organism>
<dbReference type="Proteomes" id="UP000663722">
    <property type="component" value="Chromosome"/>
</dbReference>
<protein>
    <submittedName>
        <fullName evidence="1">DUF2442</fullName>
    </submittedName>
</protein>
<dbReference type="Pfam" id="PF10387">
    <property type="entry name" value="DUF2442"/>
    <property type="match status" value="1"/>
</dbReference>
<name>A0A975BHT6_9BACT</name>
<gene>
    <name evidence="1" type="ORF">dnm_017250</name>
</gene>
<dbReference type="RefSeq" id="WP_246556212.1">
    <property type="nucleotide sequence ID" value="NZ_CP061800.1"/>
</dbReference>
<sequence length="93" mass="10626">MNTLTFNPLAEKLSFDADNMWVELRDGRKLSVPLAYFPRLLRAEKKQLENYIISGGGSGLHWDELDEDISVKSLLLGIGDRTRYATQFHKKVS</sequence>
<evidence type="ECO:0000313" key="1">
    <source>
        <dbReference type="EMBL" id="QTA85711.1"/>
    </source>
</evidence>
<accession>A0A975BHT6</accession>
<dbReference type="EMBL" id="CP061800">
    <property type="protein sequence ID" value="QTA85711.1"/>
    <property type="molecule type" value="Genomic_DNA"/>
</dbReference>
<dbReference type="KEGG" id="dmm:dnm_017250"/>
<dbReference type="AlphaFoldDB" id="A0A975BHT6"/>
<reference evidence="1" key="1">
    <citation type="journal article" date="2021" name="Microb. Physiol.">
        <title>Proteogenomic Insights into the Physiology of Marine, Sulfate-Reducing, Filamentous Desulfonema limicola and Desulfonema magnum.</title>
        <authorList>
            <person name="Schnaars V."/>
            <person name="Wohlbrand L."/>
            <person name="Scheve S."/>
            <person name="Hinrichs C."/>
            <person name="Reinhardt R."/>
            <person name="Rabus R."/>
        </authorList>
    </citation>
    <scope>NUCLEOTIDE SEQUENCE</scope>
    <source>
        <strain evidence="1">4be13</strain>
    </source>
</reference>
<dbReference type="Gene3D" id="3.30.2020.40">
    <property type="entry name" value="Uncharacterised protein PF10387, DUF2442"/>
    <property type="match status" value="1"/>
</dbReference>
<keyword evidence="2" id="KW-1185">Reference proteome</keyword>